<proteinExistence type="predicted"/>
<evidence type="ECO:0000313" key="1">
    <source>
        <dbReference type="EMBL" id="VAX02316.1"/>
    </source>
</evidence>
<protein>
    <submittedName>
        <fullName evidence="1">Uncharacterized protein</fullName>
    </submittedName>
</protein>
<name>A0A3B1A961_9ZZZZ</name>
<dbReference type="EMBL" id="UOFV01000305">
    <property type="protein sequence ID" value="VAX02316.1"/>
    <property type="molecule type" value="Genomic_DNA"/>
</dbReference>
<dbReference type="AlphaFoldDB" id="A0A3B1A961"/>
<feature type="non-terminal residue" evidence="1">
    <location>
        <position position="1"/>
    </location>
</feature>
<sequence>VQLTWGYNYQRIDHKLGNGTFPNKNKTKETDYNKGFTISSPTKSIYLNPNKALEKENAYIGLVWGMQKGIYTSKKISDYINAIKNDYINARRVINGIDQANKIAGYAENFEILLRTSTK</sequence>
<organism evidence="1">
    <name type="scientific">hydrothermal vent metagenome</name>
    <dbReference type="NCBI Taxonomy" id="652676"/>
    <lineage>
        <taxon>unclassified sequences</taxon>
        <taxon>metagenomes</taxon>
        <taxon>ecological metagenomes</taxon>
    </lineage>
</organism>
<accession>A0A3B1A961</accession>
<reference evidence="1" key="1">
    <citation type="submission" date="2018-06" db="EMBL/GenBank/DDBJ databases">
        <authorList>
            <person name="Zhirakovskaya E."/>
        </authorList>
    </citation>
    <scope>NUCLEOTIDE SEQUENCE</scope>
</reference>
<gene>
    <name evidence="1" type="ORF">MNBD_GAMMA19-1174</name>
</gene>